<protein>
    <recommendedName>
        <fullName evidence="3">isochorismate synthase</fullName>
        <ecNumber evidence="3">5.4.4.2</ecNumber>
    </recommendedName>
    <alternativeName>
        <fullName evidence="5">Isochorismate mutase</fullName>
    </alternativeName>
</protein>
<accession>A0ABU9EDF4</accession>
<dbReference type="InterPro" id="IPR005801">
    <property type="entry name" value="ADC_synthase"/>
</dbReference>
<evidence type="ECO:0000313" key="8">
    <source>
        <dbReference type="Proteomes" id="UP001484239"/>
    </source>
</evidence>
<evidence type="ECO:0000256" key="1">
    <source>
        <dbReference type="ARBA" id="ARBA00000799"/>
    </source>
</evidence>
<comment type="caution">
    <text evidence="7">The sequence shown here is derived from an EMBL/GenBank/DDBJ whole genome shotgun (WGS) entry which is preliminary data.</text>
</comment>
<dbReference type="PANTHER" id="PTHR42839:SF2">
    <property type="entry name" value="ISOCHORISMATE SYNTHASE ENTC"/>
    <property type="match status" value="1"/>
</dbReference>
<dbReference type="Proteomes" id="UP001484239">
    <property type="component" value="Unassembled WGS sequence"/>
</dbReference>
<gene>
    <name evidence="7" type="ORF">WI372_17430</name>
</gene>
<feature type="domain" description="Chorismate-utilising enzyme C-terminal" evidence="6">
    <location>
        <begin position="165"/>
        <end position="418"/>
    </location>
</feature>
<keyword evidence="4 7" id="KW-0413">Isomerase</keyword>
<evidence type="ECO:0000256" key="5">
    <source>
        <dbReference type="ARBA" id="ARBA00041564"/>
    </source>
</evidence>
<evidence type="ECO:0000256" key="2">
    <source>
        <dbReference type="ARBA" id="ARBA00005297"/>
    </source>
</evidence>
<evidence type="ECO:0000256" key="4">
    <source>
        <dbReference type="ARBA" id="ARBA00023235"/>
    </source>
</evidence>
<dbReference type="EC" id="5.4.4.2" evidence="3"/>
<comment type="similarity">
    <text evidence="2">Belongs to the isochorismate synthase family.</text>
</comment>
<name>A0ABU9EDF4_9BACT</name>
<dbReference type="InterPro" id="IPR004561">
    <property type="entry name" value="IsoChor_synthase"/>
</dbReference>
<comment type="catalytic activity">
    <reaction evidence="1">
        <text>chorismate = isochorismate</text>
        <dbReference type="Rhea" id="RHEA:18985"/>
        <dbReference type="ChEBI" id="CHEBI:29748"/>
        <dbReference type="ChEBI" id="CHEBI:29780"/>
        <dbReference type="EC" id="5.4.4.2"/>
    </reaction>
</comment>
<dbReference type="Gene3D" id="3.60.120.10">
    <property type="entry name" value="Anthranilate synthase"/>
    <property type="match status" value="1"/>
</dbReference>
<dbReference type="RefSeq" id="WP_405281144.1">
    <property type="nucleotide sequence ID" value="NZ_JBBHLI010000015.1"/>
</dbReference>
<dbReference type="EMBL" id="JBBHLI010000015">
    <property type="protein sequence ID" value="MEK9502782.1"/>
    <property type="molecule type" value="Genomic_DNA"/>
</dbReference>
<dbReference type="InterPro" id="IPR015890">
    <property type="entry name" value="Chorismate_C"/>
</dbReference>
<evidence type="ECO:0000259" key="6">
    <source>
        <dbReference type="Pfam" id="PF00425"/>
    </source>
</evidence>
<dbReference type="PANTHER" id="PTHR42839">
    <property type="entry name" value="ISOCHORISMATE SYNTHASE ENTC"/>
    <property type="match status" value="1"/>
</dbReference>
<evidence type="ECO:0000313" key="7">
    <source>
        <dbReference type="EMBL" id="MEK9502782.1"/>
    </source>
</evidence>
<organism evidence="7 8">
    <name type="scientific">Gaopeijia maritima</name>
    <dbReference type="NCBI Taxonomy" id="3119007"/>
    <lineage>
        <taxon>Bacteria</taxon>
        <taxon>Pseudomonadati</taxon>
        <taxon>Gemmatimonadota</taxon>
        <taxon>Longimicrobiia</taxon>
        <taxon>Gaopeijiales</taxon>
        <taxon>Gaopeijiaceae</taxon>
        <taxon>Gaopeijia</taxon>
    </lineage>
</organism>
<keyword evidence="8" id="KW-1185">Reference proteome</keyword>
<dbReference type="Pfam" id="PF00425">
    <property type="entry name" value="Chorismate_bind"/>
    <property type="match status" value="1"/>
</dbReference>
<evidence type="ECO:0000256" key="3">
    <source>
        <dbReference type="ARBA" id="ARBA00012824"/>
    </source>
</evidence>
<dbReference type="NCBIfam" id="TIGR00543">
    <property type="entry name" value="isochor_syn"/>
    <property type="match status" value="1"/>
</dbReference>
<dbReference type="SUPFAM" id="SSF56322">
    <property type="entry name" value="ADC synthase"/>
    <property type="match status" value="1"/>
</dbReference>
<sequence>MTVTVPVRGLTPWTFLRGAAGSARGFWARDERWIAHAGVAFDLQAEGADRFRRIRASIEALPHPSEDVRVRVYGGFAFRDDHAAGGAWSGFPSARFHLPEVEVTGDASGRGRLRLQRLADPTEVEATERELRAASEDLRERLERRPPEVAVPAAVSARADASGRRAWGDAIEAILAAIRGGRVRKAVLARTLDVHLGGRIDPVDLAETLWRRNPGTHLFLFEPSPGRALVGAAPEALATVRAGIFHATAVAGSVGVGESDDERVRMGESLLSSAKDRAEHRMVVDDMVARLGPVATGIRAADEPELLPLARIQHLETAIRARVAPERHVLDLVAALHPTPAVCGVPRDEALALLHDEEPFERGWYAGPVGWCSVDGDGHFVPALRTAVGDGREWRLFAGAGIVEGSTAQGEWDETGIKFQPVLRALEARGVDPITPGTP</sequence>
<proteinExistence type="inferred from homology"/>
<dbReference type="GO" id="GO:0008909">
    <property type="term" value="F:isochorismate synthase activity"/>
    <property type="evidence" value="ECO:0007669"/>
    <property type="project" value="UniProtKB-EC"/>
</dbReference>
<reference evidence="7 8" key="1">
    <citation type="submission" date="2024-02" db="EMBL/GenBank/DDBJ databases">
        <title>A novel Gemmatimonadota bacterium.</title>
        <authorList>
            <person name="Du Z.-J."/>
            <person name="Ye Y.-Q."/>
        </authorList>
    </citation>
    <scope>NUCLEOTIDE SEQUENCE [LARGE SCALE GENOMIC DNA]</scope>
    <source>
        <strain evidence="7 8">DH-20</strain>
    </source>
</reference>